<dbReference type="PROSITE" id="PS00490">
    <property type="entry name" value="MOLYBDOPTERIN_PROK_2"/>
    <property type="match status" value="1"/>
</dbReference>
<dbReference type="Proteomes" id="UP000046155">
    <property type="component" value="Unassembled WGS sequence"/>
</dbReference>
<feature type="domain" description="Molybdopterin oxidoreductase" evidence="6">
    <location>
        <begin position="37"/>
        <end position="341"/>
    </location>
</feature>
<dbReference type="Gene3D" id="3.40.228.10">
    <property type="entry name" value="Dimethylsulfoxide Reductase, domain 2"/>
    <property type="match status" value="1"/>
</dbReference>
<dbReference type="InterPro" id="IPR050612">
    <property type="entry name" value="Prok_Mopterin_Oxidored"/>
</dbReference>
<dbReference type="OrthoDB" id="9803192at2"/>
<keyword evidence="8" id="KW-1185">Reference proteome</keyword>
<dbReference type="GO" id="GO:0051536">
    <property type="term" value="F:iron-sulfur cluster binding"/>
    <property type="evidence" value="ECO:0007669"/>
    <property type="project" value="UniProtKB-KW"/>
</dbReference>
<evidence type="ECO:0000256" key="5">
    <source>
        <dbReference type="ARBA" id="ARBA00023014"/>
    </source>
</evidence>
<dbReference type="PANTHER" id="PTHR43742:SF6">
    <property type="entry name" value="OXIDOREDUCTASE YYAE-RELATED"/>
    <property type="match status" value="1"/>
</dbReference>
<keyword evidence="5" id="KW-0411">Iron-sulfur</keyword>
<dbReference type="GO" id="GO:0046872">
    <property type="term" value="F:metal ion binding"/>
    <property type="evidence" value="ECO:0007669"/>
    <property type="project" value="UniProtKB-KW"/>
</dbReference>
<sequence>MLQRFCNAFGVVPGMGTSECFAPRVIGEVATYGGIPLYSDYENARLLIYWGRQPAFSAAPLLRKIFDVRDRGGKIIVIDPLQFHLGARADQFIFIEPGTDLALALAMLTVIVEDDLWDHEFVNQHTNDPGLRQLRQHLNGGNRDGVTYSPQWAEKITGIPAEVIRNLAREYATTAGACIIVGHGIEGKINVTQTARAIALLRVVTGHIDQKGCDVLVDGSPNFNPKFFFNHLIQPDYVEPDELRLFGHSTTFTPDGCTYPLLFMMQGVHATPDMLRDLRNNTIKATFIQGGNPLRMLANSEGVRQAFLNAELNVVCELYHTETTAVSDIVLPTTSYLERTDPEWFKYDYALPIVNLRRKLIQIGECKCEGEILIELAQKLGLQEYFPSTDISYYIDELFAREKFSYKDLEESENGIPFGSIMFNKLVVGLGSEICRGER</sequence>
<dbReference type="Gene3D" id="3.40.50.740">
    <property type="match status" value="1"/>
</dbReference>
<dbReference type="AlphaFoldDB" id="A0A0B7MF79"/>
<keyword evidence="3" id="KW-0560">Oxidoreductase</keyword>
<dbReference type="PANTHER" id="PTHR43742">
    <property type="entry name" value="TRIMETHYLAMINE-N-OXIDE REDUCTASE"/>
    <property type="match status" value="1"/>
</dbReference>
<dbReference type="EMBL" id="CDRZ01000239">
    <property type="protein sequence ID" value="CEO89229.1"/>
    <property type="molecule type" value="Genomic_DNA"/>
</dbReference>
<evidence type="ECO:0000256" key="1">
    <source>
        <dbReference type="ARBA" id="ARBA00022505"/>
    </source>
</evidence>
<evidence type="ECO:0000313" key="8">
    <source>
        <dbReference type="Proteomes" id="UP000046155"/>
    </source>
</evidence>
<name>A0A0B7MF79_9FIRM</name>
<accession>A0A0B7MF79</accession>
<keyword evidence="2" id="KW-0479">Metal-binding</keyword>
<dbReference type="GO" id="GO:0016491">
    <property type="term" value="F:oxidoreductase activity"/>
    <property type="evidence" value="ECO:0007669"/>
    <property type="project" value="UniProtKB-KW"/>
</dbReference>
<evidence type="ECO:0000256" key="4">
    <source>
        <dbReference type="ARBA" id="ARBA00023004"/>
    </source>
</evidence>
<dbReference type="InterPro" id="IPR006655">
    <property type="entry name" value="Mopterin_OxRdtase_prok_CS"/>
</dbReference>
<reference evidence="8" key="1">
    <citation type="submission" date="2015-01" db="EMBL/GenBank/DDBJ databases">
        <authorList>
            <person name="Manzoor Shahid"/>
            <person name="Zubair Saima"/>
        </authorList>
    </citation>
    <scope>NUCLEOTIDE SEQUENCE [LARGE SCALE GENOMIC DNA]</scope>
    <source>
        <strain evidence="8">Sp3</strain>
    </source>
</reference>
<evidence type="ECO:0000256" key="2">
    <source>
        <dbReference type="ARBA" id="ARBA00022723"/>
    </source>
</evidence>
<evidence type="ECO:0000313" key="7">
    <source>
        <dbReference type="EMBL" id="CEO89229.1"/>
    </source>
</evidence>
<evidence type="ECO:0000259" key="6">
    <source>
        <dbReference type="Pfam" id="PF00384"/>
    </source>
</evidence>
<proteinExistence type="predicted"/>
<keyword evidence="1" id="KW-0500">Molybdenum</keyword>
<evidence type="ECO:0000256" key="3">
    <source>
        <dbReference type="ARBA" id="ARBA00023002"/>
    </source>
</evidence>
<organism evidence="7 8">
    <name type="scientific">Syntrophaceticus schinkii</name>
    <dbReference type="NCBI Taxonomy" id="499207"/>
    <lineage>
        <taxon>Bacteria</taxon>
        <taxon>Bacillati</taxon>
        <taxon>Bacillota</taxon>
        <taxon>Clostridia</taxon>
        <taxon>Thermoanaerobacterales</taxon>
        <taxon>Thermoanaerobacterales Family III. Incertae Sedis</taxon>
        <taxon>Syntrophaceticus</taxon>
    </lineage>
</organism>
<dbReference type="SUPFAM" id="SSF53706">
    <property type="entry name" value="Formate dehydrogenase/DMSO reductase, domains 1-3"/>
    <property type="match status" value="1"/>
</dbReference>
<protein>
    <recommendedName>
        <fullName evidence="6">Molybdopterin oxidoreductase domain-containing protein</fullName>
    </recommendedName>
</protein>
<dbReference type="Pfam" id="PF00384">
    <property type="entry name" value="Molybdopterin"/>
    <property type="match status" value="1"/>
</dbReference>
<dbReference type="InterPro" id="IPR006656">
    <property type="entry name" value="Mopterin_OxRdtase"/>
</dbReference>
<keyword evidence="4" id="KW-0408">Iron</keyword>
<gene>
    <name evidence="7" type="ORF">SSCH_420022</name>
</gene>